<dbReference type="NCBIfam" id="TIGR02001">
    <property type="entry name" value="gcw_chp"/>
    <property type="match status" value="1"/>
</dbReference>
<dbReference type="Proteomes" id="UP000706333">
    <property type="component" value="Unassembled WGS sequence"/>
</dbReference>
<dbReference type="InterPro" id="IPR010239">
    <property type="entry name" value="CHP02001"/>
</dbReference>
<comment type="caution">
    <text evidence="1">The sequence shown here is derived from an EMBL/GenBank/DDBJ whole genome shotgun (WGS) entry which is preliminary data.</text>
</comment>
<name>A0A934TMF1_9RHOB</name>
<sequence length="258" mass="27516">MIIRPRICLRLSHFDHADVRFRTRSMSALSPCCGCDYAGGPASPPAEKTPMMRPVAPTAAALALALLPLSANAQDVTLSFGAALSTDYLVSGQSQTGGRPAFQPYVEVGLGGFYAGVWASNVRLDRDRTEVDLYAGFRNSVGALSYDVGYARYFYNRSGNCCGEVLLSLGYAAPYGMTFLGDAAYDPSAEILTASAGAEYVFPAGWSVSAEVGRVEKSRNFWNVGVGMALNEITSLDLRVHDTNISSALVVGTVSFDF</sequence>
<reference evidence="1" key="2">
    <citation type="journal article" date="2020" name="Microorganisms">
        <title>Osmotic Adaptation and Compatible Solute Biosynthesis of Phototrophic Bacteria as Revealed from Genome Analyses.</title>
        <authorList>
            <person name="Imhoff J.F."/>
            <person name="Rahn T."/>
            <person name="Kunzel S."/>
            <person name="Keller A."/>
            <person name="Neulinger S.C."/>
        </authorList>
    </citation>
    <scope>NUCLEOTIDE SEQUENCE</scope>
    <source>
        <strain evidence="1">LMG 28126</strain>
    </source>
</reference>
<protein>
    <submittedName>
        <fullName evidence="1">Uncharacterized protein</fullName>
    </submittedName>
</protein>
<dbReference type="AlphaFoldDB" id="A0A934TMF1"/>
<dbReference type="Pfam" id="PF09694">
    <property type="entry name" value="Gcw_chp"/>
    <property type="match status" value="1"/>
</dbReference>
<keyword evidence="2" id="KW-1185">Reference proteome</keyword>
<evidence type="ECO:0000313" key="2">
    <source>
        <dbReference type="Proteomes" id="UP000706333"/>
    </source>
</evidence>
<dbReference type="EMBL" id="NHSD01000292">
    <property type="protein sequence ID" value="MBK5928151.1"/>
    <property type="molecule type" value="Genomic_DNA"/>
</dbReference>
<gene>
    <name evidence="1" type="ORF">CCR87_12560</name>
</gene>
<evidence type="ECO:0000313" key="1">
    <source>
        <dbReference type="EMBL" id="MBK5928151.1"/>
    </source>
</evidence>
<reference evidence="1" key="1">
    <citation type="submission" date="2017-05" db="EMBL/GenBank/DDBJ databases">
        <authorList>
            <person name="Imhoff J.F."/>
            <person name="Rahn T."/>
            <person name="Kuenzel S."/>
            <person name="Neulinger S.C."/>
        </authorList>
    </citation>
    <scope>NUCLEOTIDE SEQUENCE</scope>
    <source>
        <strain evidence="1">LMG 28126</strain>
    </source>
</reference>
<proteinExistence type="predicted"/>
<organism evidence="1 2">
    <name type="scientific">Rhodobaculum claviforme</name>
    <dbReference type="NCBI Taxonomy" id="1549854"/>
    <lineage>
        <taxon>Bacteria</taxon>
        <taxon>Pseudomonadati</taxon>
        <taxon>Pseudomonadota</taxon>
        <taxon>Alphaproteobacteria</taxon>
        <taxon>Rhodobacterales</taxon>
        <taxon>Paracoccaceae</taxon>
        <taxon>Rhodobaculum</taxon>
    </lineage>
</organism>
<accession>A0A934TMF1</accession>